<organism evidence="1 2">
    <name type="scientific">Limnospira maxima CS-328</name>
    <dbReference type="NCBI Taxonomy" id="513049"/>
    <lineage>
        <taxon>Bacteria</taxon>
        <taxon>Bacillati</taxon>
        <taxon>Cyanobacteriota</taxon>
        <taxon>Cyanophyceae</taxon>
        <taxon>Oscillatoriophycideae</taxon>
        <taxon>Oscillatoriales</taxon>
        <taxon>Sirenicapillariaceae</taxon>
        <taxon>Limnospira</taxon>
    </lineage>
</organism>
<protein>
    <submittedName>
        <fullName evidence="1">Uncharacterized protein</fullName>
    </submittedName>
</protein>
<gene>
    <name evidence="1" type="ORF">AmaxDRAFT_3133</name>
</gene>
<evidence type="ECO:0000313" key="2">
    <source>
        <dbReference type="Proteomes" id="UP000004061"/>
    </source>
</evidence>
<accession>B5W2Y5</accession>
<comment type="caution">
    <text evidence="1">The sequence shown here is derived from an EMBL/GenBank/DDBJ whole genome shotgun (WGS) entry which is preliminary data.</text>
</comment>
<name>B5W2Y5_LIMMA</name>
<dbReference type="EMBL" id="ABYK01000023">
    <property type="protein sequence ID" value="EDZ94065.1"/>
    <property type="molecule type" value="Genomic_DNA"/>
</dbReference>
<proteinExistence type="predicted"/>
<dbReference type="AlphaFoldDB" id="B5W2Y5"/>
<keyword evidence="2" id="KW-1185">Reference proteome</keyword>
<dbReference type="RefSeq" id="WP_006623181.1">
    <property type="nucleotide sequence ID" value="NZ_ABYK01000023.1"/>
</dbReference>
<sequence length="77" mass="9055">MKFDILGEIDDIETIAFNRSIRELERLEKAYGSGRWRKLKGIATIQLEDGTICQAEIHWYEAHGIGRKEFKIKYLLE</sequence>
<reference evidence="1 2" key="1">
    <citation type="journal article" date="2011" name="Appl. Environ. Microbiol.">
        <title>Contribution of a Sodium Ion Gradient to Energy Conservation during Fermentation in the Cyanobacterium Arthrospira (Spirulina) maxima CS-328.</title>
        <authorList>
            <person name="Carrieri D."/>
            <person name="Ananyev G."/>
            <person name="Lenz O."/>
            <person name="Bryant D.A."/>
            <person name="Dismukes G.C."/>
        </authorList>
    </citation>
    <scope>NUCLEOTIDE SEQUENCE [LARGE SCALE GENOMIC DNA]</scope>
    <source>
        <strain evidence="1 2">CS-328</strain>
    </source>
</reference>
<evidence type="ECO:0000313" key="1">
    <source>
        <dbReference type="EMBL" id="EDZ94065.1"/>
    </source>
</evidence>
<dbReference type="Proteomes" id="UP000004061">
    <property type="component" value="Unassembled WGS sequence"/>
</dbReference>